<reference evidence="2 3" key="1">
    <citation type="submission" date="2023-01" db="EMBL/GenBank/DDBJ databases">
        <title>Analysis of 21 Apiospora genomes using comparative genomics revels a genus with tremendous synthesis potential of carbohydrate active enzymes and secondary metabolites.</title>
        <authorList>
            <person name="Sorensen T."/>
        </authorList>
    </citation>
    <scope>NUCLEOTIDE SEQUENCE [LARGE SCALE GENOMIC DNA]</scope>
    <source>
        <strain evidence="2 3">CBS 83171</strain>
    </source>
</reference>
<evidence type="ECO:0000313" key="3">
    <source>
        <dbReference type="Proteomes" id="UP001446871"/>
    </source>
</evidence>
<dbReference type="PANTHER" id="PTHR33099">
    <property type="entry name" value="FE2OG DIOXYGENASE DOMAIN-CONTAINING PROTEIN"/>
    <property type="match status" value="1"/>
</dbReference>
<name>A0ABR1UZX3_9PEZI</name>
<evidence type="ECO:0000256" key="1">
    <source>
        <dbReference type="SAM" id="MobiDB-lite"/>
    </source>
</evidence>
<gene>
    <name evidence="2" type="ORF">PG996_008258</name>
</gene>
<sequence>MYSYPIPRTCYAGDNTSEEEEEEEQEVDPSDLSTLTSWKQNLGRTINAIETFGDVAWSKSFQNIVLPGLRVGGTPISLPLTTPRDIDVIRNACDQASSDHGDERVADEAVKKTWAIGRGGFSFSNPNWPNFVDGLLEEASWDRRPQGVRAELDKLVLYEPGSSFMPHMKSEKAPGTIAALAICLPTAHKGGDVHVSHSGQAKVLVTSHASAFEVTTLAWYSDVTYEVKEITSGHRVVAMYNVVLAGVQTNEASAVGILQQQAKLESILGHGHAHYENATRLFYQLSNKYRGSTLSLDGLKGHDRARVHALQKSCASCGYVLLLANVTKTRTEYEEKNQYLDNERYRLDYVAACDGSVVGLGGEFDPKSFIGSKPYHNDRDADSVDRDERNYTEPTGYSYHDSRLANANYAGSLQAAVIVRKDDLPILLNFKYLSKDNITRNVAKLITTVFYNPGDPPVHNEAFEHLRQLMGFMGKPIKKDMGKTLAEVLSFAVNTGDSSLWNDVFSMAITDSARTNTLSHFYGGHPYPFGGDSYGQAPPKDSWDMGSLEPVLSRLALHLDQDSMGGLEEDWDKHLGKLITSLPDMEKVEKALDRIGNAINRSDTRESLQAWRNSLADARFNIRRLDLAASDCLMIITLLQSGKDLDWIHECLLPALKNGTSKSIILALVPSLLSSTGIEGKEAMAKVILDGTMERLELDASDLASTVEHGPITDPTRPRWSTLDSASDYDNSQVASFMKLVKACSASGFTEESSTLLDTCCRNVAELHEVQERWAEFFLKDILDTLKQVGGPAPPSFKPLFERLIRHYVLAGIPGYPAKPVGWAHKRRECPDSASLAGGRDWCRESGPCKELNDFLESTTEQTHHFQLVGGFRKHIESQLQPQHFRCHTTKSGAPHTLVVTKMGTEYQVEEAKHMRDIMKLDKRLEPYRDSSVYQSLGDELYNEIVMLEKLRLAPSERESAMPLEYGAAGASALGIPAQGSGNKRPASGFLEQPVASKMRMSGVIDLTEDN</sequence>
<feature type="region of interest" description="Disordered" evidence="1">
    <location>
        <begin position="375"/>
        <end position="397"/>
    </location>
</feature>
<feature type="region of interest" description="Disordered" evidence="1">
    <location>
        <begin position="11"/>
        <end position="32"/>
    </location>
</feature>
<dbReference type="Proteomes" id="UP001446871">
    <property type="component" value="Unassembled WGS sequence"/>
</dbReference>
<feature type="compositionally biased region" description="Basic and acidic residues" evidence="1">
    <location>
        <begin position="375"/>
        <end position="391"/>
    </location>
</feature>
<keyword evidence="3" id="KW-1185">Reference proteome</keyword>
<feature type="compositionally biased region" description="Acidic residues" evidence="1">
    <location>
        <begin position="16"/>
        <end position="29"/>
    </location>
</feature>
<dbReference type="PANTHER" id="PTHR33099:SF7">
    <property type="entry name" value="MYND-TYPE DOMAIN-CONTAINING PROTEIN"/>
    <property type="match status" value="1"/>
</dbReference>
<accession>A0ABR1UZX3</accession>
<evidence type="ECO:0000313" key="2">
    <source>
        <dbReference type="EMBL" id="KAK8063606.1"/>
    </source>
</evidence>
<dbReference type="Gene3D" id="2.60.120.620">
    <property type="entry name" value="q2cbj1_9rhob like domain"/>
    <property type="match status" value="1"/>
</dbReference>
<comment type="caution">
    <text evidence="2">The sequence shown here is derived from an EMBL/GenBank/DDBJ whole genome shotgun (WGS) entry which is preliminary data.</text>
</comment>
<protein>
    <submittedName>
        <fullName evidence="2">2OG-Fe(II) oxygenase</fullName>
    </submittedName>
</protein>
<dbReference type="EMBL" id="JAQQWM010000005">
    <property type="protein sequence ID" value="KAK8063606.1"/>
    <property type="molecule type" value="Genomic_DNA"/>
</dbReference>
<proteinExistence type="predicted"/>
<organism evidence="2 3">
    <name type="scientific">Apiospora saccharicola</name>
    <dbReference type="NCBI Taxonomy" id="335842"/>
    <lineage>
        <taxon>Eukaryota</taxon>
        <taxon>Fungi</taxon>
        <taxon>Dikarya</taxon>
        <taxon>Ascomycota</taxon>
        <taxon>Pezizomycotina</taxon>
        <taxon>Sordariomycetes</taxon>
        <taxon>Xylariomycetidae</taxon>
        <taxon>Amphisphaeriales</taxon>
        <taxon>Apiosporaceae</taxon>
        <taxon>Apiospora</taxon>
    </lineage>
</organism>